<evidence type="ECO:0000256" key="6">
    <source>
        <dbReference type="ARBA" id="ARBA00022692"/>
    </source>
</evidence>
<dbReference type="PANTHER" id="PTHR43823:SF3">
    <property type="entry name" value="MULTIDRUG EXPORT PROTEIN MEPA"/>
    <property type="match status" value="1"/>
</dbReference>
<evidence type="ECO:0000256" key="3">
    <source>
        <dbReference type="ARBA" id="ARBA00022106"/>
    </source>
</evidence>
<evidence type="ECO:0000256" key="4">
    <source>
        <dbReference type="ARBA" id="ARBA00022448"/>
    </source>
</evidence>
<evidence type="ECO:0000256" key="1">
    <source>
        <dbReference type="ARBA" id="ARBA00004651"/>
    </source>
</evidence>
<dbReference type="PIRSF" id="PIRSF006603">
    <property type="entry name" value="DinF"/>
    <property type="match status" value="1"/>
</dbReference>
<evidence type="ECO:0000313" key="11">
    <source>
        <dbReference type="EMBL" id="MST75621.1"/>
    </source>
</evidence>
<comment type="subcellular location">
    <subcellularLocation>
        <location evidence="1">Cell membrane</location>
        <topology evidence="1">Multi-pass membrane protein</topology>
    </subcellularLocation>
</comment>
<dbReference type="EMBL" id="VUNI01000022">
    <property type="protein sequence ID" value="MST75621.1"/>
    <property type="molecule type" value="Genomic_DNA"/>
</dbReference>
<evidence type="ECO:0000256" key="9">
    <source>
        <dbReference type="ARBA" id="ARBA00023251"/>
    </source>
</evidence>
<dbReference type="GO" id="GO:0046677">
    <property type="term" value="P:response to antibiotic"/>
    <property type="evidence" value="ECO:0007669"/>
    <property type="project" value="UniProtKB-KW"/>
</dbReference>
<evidence type="ECO:0000256" key="8">
    <source>
        <dbReference type="ARBA" id="ARBA00023136"/>
    </source>
</evidence>
<gene>
    <name evidence="11" type="ORF">FYJ75_11435</name>
</gene>
<keyword evidence="7 10" id="KW-1133">Transmembrane helix</keyword>
<evidence type="ECO:0000256" key="10">
    <source>
        <dbReference type="SAM" id="Phobius"/>
    </source>
</evidence>
<organism evidence="11 12">
    <name type="scientific">Roseburia porci</name>
    <dbReference type="NCBI Taxonomy" id="2605790"/>
    <lineage>
        <taxon>Bacteria</taxon>
        <taxon>Bacillati</taxon>
        <taxon>Bacillota</taxon>
        <taxon>Clostridia</taxon>
        <taxon>Lachnospirales</taxon>
        <taxon>Lachnospiraceae</taxon>
        <taxon>Roseburia</taxon>
    </lineage>
</organism>
<accession>A0A6L5YV79</accession>
<dbReference type="CDD" id="cd13143">
    <property type="entry name" value="MATE_MepA_like"/>
    <property type="match status" value="1"/>
</dbReference>
<feature type="transmembrane region" description="Helical" evidence="10">
    <location>
        <begin position="399"/>
        <end position="420"/>
    </location>
</feature>
<feature type="transmembrane region" description="Helical" evidence="10">
    <location>
        <begin position="197"/>
        <end position="217"/>
    </location>
</feature>
<evidence type="ECO:0000313" key="12">
    <source>
        <dbReference type="Proteomes" id="UP000474024"/>
    </source>
</evidence>
<name>A0A6L5YV79_9FIRM</name>
<dbReference type="GO" id="GO:0005886">
    <property type="term" value="C:plasma membrane"/>
    <property type="evidence" value="ECO:0007669"/>
    <property type="project" value="UniProtKB-SubCell"/>
</dbReference>
<evidence type="ECO:0000256" key="7">
    <source>
        <dbReference type="ARBA" id="ARBA00022989"/>
    </source>
</evidence>
<feature type="transmembrane region" description="Helical" evidence="10">
    <location>
        <begin position="323"/>
        <end position="345"/>
    </location>
</feature>
<dbReference type="Proteomes" id="UP000474024">
    <property type="component" value="Unassembled WGS sequence"/>
</dbReference>
<evidence type="ECO:0000256" key="2">
    <source>
        <dbReference type="ARBA" id="ARBA00008417"/>
    </source>
</evidence>
<protein>
    <recommendedName>
        <fullName evidence="3">Multidrug export protein MepA</fullName>
    </recommendedName>
</protein>
<dbReference type="InterPro" id="IPR051327">
    <property type="entry name" value="MATE_MepA_subfamily"/>
</dbReference>
<feature type="transmembrane region" description="Helical" evidence="10">
    <location>
        <begin position="171"/>
        <end position="191"/>
    </location>
</feature>
<feature type="transmembrane region" description="Helical" evidence="10">
    <location>
        <begin position="139"/>
        <end position="159"/>
    </location>
</feature>
<comment type="caution">
    <text evidence="11">The sequence shown here is derived from an EMBL/GenBank/DDBJ whole genome shotgun (WGS) entry which is preliminary data.</text>
</comment>
<keyword evidence="6 10" id="KW-0812">Transmembrane</keyword>
<proteinExistence type="inferred from homology"/>
<keyword evidence="12" id="KW-1185">Reference proteome</keyword>
<dbReference type="InterPro" id="IPR002528">
    <property type="entry name" value="MATE_fam"/>
</dbReference>
<dbReference type="GO" id="GO:0015297">
    <property type="term" value="F:antiporter activity"/>
    <property type="evidence" value="ECO:0007669"/>
    <property type="project" value="InterPro"/>
</dbReference>
<dbReference type="InterPro" id="IPR045070">
    <property type="entry name" value="MATE_MepA-like"/>
</dbReference>
<keyword evidence="9" id="KW-0046">Antibiotic resistance</keyword>
<dbReference type="GO" id="GO:0042910">
    <property type="term" value="F:xenobiotic transmembrane transporter activity"/>
    <property type="evidence" value="ECO:0007669"/>
    <property type="project" value="InterPro"/>
</dbReference>
<keyword evidence="5" id="KW-1003">Cell membrane</keyword>
<dbReference type="RefSeq" id="WP_154430589.1">
    <property type="nucleotide sequence ID" value="NZ_VUNI01000022.1"/>
</dbReference>
<dbReference type="InterPro" id="IPR048279">
    <property type="entry name" value="MdtK-like"/>
</dbReference>
<dbReference type="PANTHER" id="PTHR43823">
    <property type="entry name" value="SPORULATION PROTEIN YKVU"/>
    <property type="match status" value="1"/>
</dbReference>
<keyword evidence="4" id="KW-0813">Transport</keyword>
<reference evidence="11 12" key="1">
    <citation type="submission" date="2019-08" db="EMBL/GenBank/DDBJ databases">
        <title>In-depth cultivation of the pig gut microbiome towards novel bacterial diversity and tailored functional studies.</title>
        <authorList>
            <person name="Wylensek D."/>
            <person name="Hitch T.C.A."/>
            <person name="Clavel T."/>
        </authorList>
    </citation>
    <scope>NUCLEOTIDE SEQUENCE [LARGE SCALE GENOMIC DNA]</scope>
    <source>
        <strain evidence="11 12">MUC/MUC-530-WT-4D</strain>
    </source>
</reference>
<feature type="transmembrane region" description="Helical" evidence="10">
    <location>
        <begin position="18"/>
        <end position="38"/>
    </location>
</feature>
<dbReference type="AlphaFoldDB" id="A0A6L5YV79"/>
<comment type="similarity">
    <text evidence="2">Belongs to the multi antimicrobial extrusion (MATE) (TC 2.A.66.1) family. MepA subfamily.</text>
</comment>
<dbReference type="Pfam" id="PF01554">
    <property type="entry name" value="MatE"/>
    <property type="match status" value="2"/>
</dbReference>
<sequence length="468" mass="50732">MTQTQQTNPLGTDKISTLVARFAIPSIIAMLVSAVYNIADQLFIGNAVGTLGNAATNIAFPLSMLCTSLALLFGIGGAASFNLHMGAGDRKIAPNFIGNSITMLIATGTILFLVTELFLSPLLIAFGSPADVLPLARQYVSITAIGFPFLILTIGSGHLIRADGSPKMAMIMNLSGAIINIVLDAVFVLIFRWGMYGAAAATVIGQIISAVIALCYLRHYHTVPLGKCHLKPNALYLKEICSLGMSSGINQIAMMIVQISMNNLLRFYGAASPYGESIPIACSGIVIKVNQLYFSIIIGLSQGSQPIQSFNYGARQYKRVKDAYRLAITVGATVSIIAFLLFQLFPRQILAMFGTGSAEYFEFGIKYFRIFLLFTWLNFLQPISATFFSSIGKAYKGTFLSLTRQILFLLPLVLILPHFFGIMGVLYAGPIADLLSFAVGLTMVFDEFRNIRKLELAQEAEASTTPEI</sequence>
<feature type="transmembrane region" description="Helical" evidence="10">
    <location>
        <begin position="365"/>
        <end position="387"/>
    </location>
</feature>
<evidence type="ECO:0000256" key="5">
    <source>
        <dbReference type="ARBA" id="ARBA00022475"/>
    </source>
</evidence>
<keyword evidence="8 10" id="KW-0472">Membrane</keyword>
<feature type="transmembrane region" description="Helical" evidence="10">
    <location>
        <begin position="58"/>
        <end position="83"/>
    </location>
</feature>
<feature type="transmembrane region" description="Helical" evidence="10">
    <location>
        <begin position="104"/>
        <end position="127"/>
    </location>
</feature>